<evidence type="ECO:0000313" key="1">
    <source>
        <dbReference type="EMBL" id="GJH20870.1"/>
    </source>
</evidence>
<evidence type="ECO:0000313" key="2">
    <source>
        <dbReference type="Proteomes" id="UP001055013"/>
    </source>
</evidence>
<protein>
    <submittedName>
        <fullName evidence="1">Uncharacterized protein</fullName>
    </submittedName>
</protein>
<comment type="caution">
    <text evidence="1">The sequence shown here is derived from an EMBL/GenBank/DDBJ whole genome shotgun (WGS) entry which is preliminary data.</text>
</comment>
<dbReference type="Proteomes" id="UP001055013">
    <property type="component" value="Unassembled WGS sequence"/>
</dbReference>
<reference evidence="1" key="1">
    <citation type="submission" date="2021-09" db="EMBL/GenBank/DDBJ databases">
        <title>Isolation and characterization of 3-chlorobenzoate degrading bacteria from soils in Shizuoka.</title>
        <authorList>
            <person name="Ifat A."/>
            <person name="Ogawa N."/>
            <person name="Kimbara K."/>
            <person name="Moriuchi R."/>
            <person name="Dohra H."/>
            <person name="Shintani M."/>
        </authorList>
    </citation>
    <scope>NUCLEOTIDE SEQUENCE</scope>
    <source>
        <strain evidence="1">19CS2-2</strain>
    </source>
</reference>
<proteinExistence type="predicted"/>
<keyword evidence="2" id="KW-1185">Reference proteome</keyword>
<sequence length="127" mass="14349">MRTTRYVYEPGSFTPLMLASREGAINLHAQSVHDRRYDVDRDPLWVTVPRTGSVRVVSLPRKANPLLSVYRGSQYCSGLFQDALKAYGMRLSMRRCGNCLDSAPTKKPVEFAERRTTARSALRGALR</sequence>
<dbReference type="EMBL" id="BPUR01000023">
    <property type="protein sequence ID" value="GJH20870.1"/>
    <property type="molecule type" value="Genomic_DNA"/>
</dbReference>
<gene>
    <name evidence="1" type="ORF">CBA19CS22_30030</name>
</gene>
<accession>A0ACB5R0F6</accession>
<name>A0ACB5R0F6_9BURK</name>
<organism evidence="1 2">
    <name type="scientific">Caballeronia novacaledonica</name>
    <dbReference type="NCBI Taxonomy" id="1544861"/>
    <lineage>
        <taxon>Bacteria</taxon>
        <taxon>Pseudomonadati</taxon>
        <taxon>Pseudomonadota</taxon>
        <taxon>Betaproteobacteria</taxon>
        <taxon>Burkholderiales</taxon>
        <taxon>Burkholderiaceae</taxon>
        <taxon>Caballeronia</taxon>
    </lineage>
</organism>